<reference evidence="8" key="1">
    <citation type="submission" date="2021-04" db="EMBL/GenBank/DDBJ databases">
        <title>Genome based classification of Actinospica acidithermotolerans sp. nov., an actinobacterium isolated from an Indonesian hot spring.</title>
        <authorList>
            <person name="Kusuma A.B."/>
            <person name="Putra K.E."/>
            <person name="Nafisah S."/>
            <person name="Loh J."/>
            <person name="Nouioui I."/>
            <person name="Goodfellow M."/>
        </authorList>
    </citation>
    <scope>NUCLEOTIDE SEQUENCE</scope>
    <source>
        <strain evidence="8">DSM 45618</strain>
    </source>
</reference>
<comment type="caution">
    <text evidence="8">The sequence shown here is derived from an EMBL/GenBank/DDBJ whole genome shotgun (WGS) entry which is preliminary data.</text>
</comment>
<protein>
    <submittedName>
        <fullName evidence="8">Na+/H+ antiporter subunit E</fullName>
    </submittedName>
</protein>
<dbReference type="PANTHER" id="PTHR34584">
    <property type="entry name" value="NA(+)/H(+) ANTIPORTER SUBUNIT E1"/>
    <property type="match status" value="1"/>
</dbReference>
<dbReference type="GO" id="GO:0008324">
    <property type="term" value="F:monoatomic cation transmembrane transporter activity"/>
    <property type="evidence" value="ECO:0007669"/>
    <property type="project" value="InterPro"/>
</dbReference>
<keyword evidence="3" id="KW-1003">Cell membrane</keyword>
<evidence type="ECO:0000256" key="7">
    <source>
        <dbReference type="SAM" id="Phobius"/>
    </source>
</evidence>
<sequence length="160" mass="17603">MIVWILLTWTVTLEQYLFGVGVSLAVALALAPLGPVIGPWALLSPGRLWRTLALLATSLRRIATANVRLAARIWAPSRPLRSGMVITPTTQRTVFGLTVVGLVTSVVVDTQLVDVDRRRRQLQYHAVAVPRPGEQNARAQINGPVERFLPGGRQEKEEHS</sequence>
<evidence type="ECO:0000256" key="6">
    <source>
        <dbReference type="ARBA" id="ARBA00023136"/>
    </source>
</evidence>
<evidence type="ECO:0000256" key="3">
    <source>
        <dbReference type="ARBA" id="ARBA00022475"/>
    </source>
</evidence>
<gene>
    <name evidence="8" type="ORF">KGA66_00065</name>
</gene>
<keyword evidence="9" id="KW-1185">Reference proteome</keyword>
<dbReference type="EMBL" id="JAGSXH010000001">
    <property type="protein sequence ID" value="MBS2961417.1"/>
    <property type="molecule type" value="Genomic_DNA"/>
</dbReference>
<keyword evidence="4 7" id="KW-0812">Transmembrane</keyword>
<evidence type="ECO:0000256" key="4">
    <source>
        <dbReference type="ARBA" id="ARBA00022692"/>
    </source>
</evidence>
<evidence type="ECO:0000256" key="2">
    <source>
        <dbReference type="ARBA" id="ARBA00006228"/>
    </source>
</evidence>
<proteinExistence type="inferred from homology"/>
<dbReference type="RefSeq" id="WP_211463098.1">
    <property type="nucleotide sequence ID" value="NZ_JAGSXH010000001.1"/>
</dbReference>
<evidence type="ECO:0000313" key="9">
    <source>
        <dbReference type="Proteomes" id="UP000677913"/>
    </source>
</evidence>
<comment type="subcellular location">
    <subcellularLocation>
        <location evidence="1">Cell membrane</location>
        <topology evidence="1">Multi-pass membrane protein</topology>
    </subcellularLocation>
</comment>
<dbReference type="Pfam" id="PF01899">
    <property type="entry name" value="MNHE"/>
    <property type="match status" value="1"/>
</dbReference>
<keyword evidence="6 7" id="KW-0472">Membrane</keyword>
<dbReference type="PANTHER" id="PTHR34584:SF1">
    <property type="entry name" value="NA(+)_H(+) ANTIPORTER SUBUNIT E1"/>
    <property type="match status" value="1"/>
</dbReference>
<name>A0A8J8B940_9ACTN</name>
<comment type="similarity">
    <text evidence="2">Belongs to the CPA3 antiporters (TC 2.A.63) subunit E family.</text>
</comment>
<dbReference type="GO" id="GO:0005886">
    <property type="term" value="C:plasma membrane"/>
    <property type="evidence" value="ECO:0007669"/>
    <property type="project" value="UniProtKB-SubCell"/>
</dbReference>
<organism evidence="8 9">
    <name type="scientific">Actinocrinis puniceicyclus</name>
    <dbReference type="NCBI Taxonomy" id="977794"/>
    <lineage>
        <taxon>Bacteria</taxon>
        <taxon>Bacillati</taxon>
        <taxon>Actinomycetota</taxon>
        <taxon>Actinomycetes</taxon>
        <taxon>Catenulisporales</taxon>
        <taxon>Actinospicaceae</taxon>
        <taxon>Actinocrinis</taxon>
    </lineage>
</organism>
<accession>A0A8J8B940</accession>
<evidence type="ECO:0000256" key="1">
    <source>
        <dbReference type="ARBA" id="ARBA00004651"/>
    </source>
</evidence>
<dbReference type="InterPro" id="IPR002758">
    <property type="entry name" value="Cation_antiport_E"/>
</dbReference>
<dbReference type="AlphaFoldDB" id="A0A8J8B940"/>
<dbReference type="Proteomes" id="UP000677913">
    <property type="component" value="Unassembled WGS sequence"/>
</dbReference>
<keyword evidence="5 7" id="KW-1133">Transmembrane helix</keyword>
<evidence type="ECO:0000256" key="5">
    <source>
        <dbReference type="ARBA" id="ARBA00022989"/>
    </source>
</evidence>
<feature type="transmembrane region" description="Helical" evidence="7">
    <location>
        <begin position="16"/>
        <end position="43"/>
    </location>
</feature>
<evidence type="ECO:0000313" key="8">
    <source>
        <dbReference type="EMBL" id="MBS2961417.1"/>
    </source>
</evidence>